<reference evidence="1" key="1">
    <citation type="submission" date="2016-10" db="EMBL/GenBank/DDBJ databases">
        <authorList>
            <person name="de Groot N.N."/>
        </authorList>
    </citation>
    <scope>NUCLEOTIDE SEQUENCE</scope>
</reference>
<protein>
    <submittedName>
        <fullName evidence="1">Gll0911 protein</fullName>
    </submittedName>
</protein>
<dbReference type="AlphaFoldDB" id="A0A1W1EEU7"/>
<gene>
    <name evidence="1" type="ORF">MNB_SV-5-1558</name>
</gene>
<name>A0A1W1EEU7_9ZZZZ</name>
<dbReference type="PANTHER" id="PTHR38589:SF1">
    <property type="entry name" value="BLR0621 PROTEIN"/>
    <property type="match status" value="1"/>
</dbReference>
<dbReference type="EMBL" id="FPKX01000055">
    <property type="protein sequence ID" value="SFZ98575.1"/>
    <property type="molecule type" value="Genomic_DNA"/>
</dbReference>
<sequence>MKILLSLTLSLFFAYGQNIPNSEQIIVVTTKNWSTPNGTLQRYEKSKKSWHKVGKSISIKLGRNGIAWGIGLHNIPKGAKNVKKEGDGKAPAGIFTLKQAFGYKPFNVDYPYTIYKTTDHCVDDSNSKYYNKIVDSRRVKKDYKSFEHMKFPKDYYKYGIVVNHNHIDEKGAIKGAGSCIFMHIKKVPTAGCTVMNEGEMKTIIKWLDASKNPILIQGTKSVVKALWKDIK</sequence>
<organism evidence="1">
    <name type="scientific">hydrothermal vent metagenome</name>
    <dbReference type="NCBI Taxonomy" id="652676"/>
    <lineage>
        <taxon>unclassified sequences</taxon>
        <taxon>metagenomes</taxon>
        <taxon>ecological metagenomes</taxon>
    </lineage>
</organism>
<evidence type="ECO:0000313" key="1">
    <source>
        <dbReference type="EMBL" id="SFZ98575.1"/>
    </source>
</evidence>
<dbReference type="PANTHER" id="PTHR38589">
    <property type="entry name" value="BLR0621 PROTEIN"/>
    <property type="match status" value="1"/>
</dbReference>
<accession>A0A1W1EEU7</accession>
<proteinExistence type="predicted"/>